<comment type="cofactor">
    <cofactor evidence="1 8">
        <name>pyridoxal 5'-phosphate</name>
        <dbReference type="ChEBI" id="CHEBI:597326"/>
    </cofactor>
</comment>
<comment type="caution">
    <text evidence="10">The sequence shown here is derived from an EMBL/GenBank/DDBJ whole genome shotgun (WGS) entry which is preliminary data.</text>
</comment>
<dbReference type="InterPro" id="IPR000183">
    <property type="entry name" value="Orn/DAP/Arg_de-COase"/>
</dbReference>
<evidence type="ECO:0000256" key="4">
    <source>
        <dbReference type="ARBA" id="ARBA00023239"/>
    </source>
</evidence>
<dbReference type="InterPro" id="IPR029066">
    <property type="entry name" value="PLP-binding_barrel"/>
</dbReference>
<evidence type="ECO:0000256" key="2">
    <source>
        <dbReference type="ARBA" id="ARBA00008872"/>
    </source>
</evidence>
<dbReference type="GO" id="GO:0005737">
    <property type="term" value="C:cytoplasm"/>
    <property type="evidence" value="ECO:0007669"/>
    <property type="project" value="TreeGrafter"/>
</dbReference>
<feature type="active site" description="Proton donor" evidence="8">
    <location>
        <position position="323"/>
    </location>
</feature>
<sequence length="423" mass="45952">MSQYDTPLDLVRSRPVEGPVACARPDRLTAAASWFQTNFPGEVLYAVKANPSHWVIDALYAAGIRWFDVASLPEVELVASRCPGATMAFMHPVKSRHAIRTAYFDHGVKIFVLDCEAELEKILAETGHAPDLTLVVRLAVSNDGATLPLAGKFGAGEDEAPDLIRKTRAHAAELGVSFHVGSQCMAPSAYRSAMMEASRLIAKAGVTVDIVDVGGGFPAIYPGMIPPPMSEYVAAIRSAFEDMMVLSNADLWCEPGRALIAEAVSVLTRVELVKGDAVYMNDGSYGCLFDIVHAKWPFPMRVHRRHGAPSEETALYKLYGPTCDSIDSMPGPYSLPSDLMEGDVLEFGMLGAYGTAMATRFNGFGDVETVTVADFPWASMYDPADASEAVAAGGEDGGRVVPFARGLRRRRHRLMKNRMMKRR</sequence>
<dbReference type="InterPro" id="IPR002433">
    <property type="entry name" value="Orn_de-COase"/>
</dbReference>
<dbReference type="InterPro" id="IPR022657">
    <property type="entry name" value="De-COase2_CS"/>
</dbReference>
<evidence type="ECO:0000256" key="6">
    <source>
        <dbReference type="ARBA" id="ARBA00034138"/>
    </source>
</evidence>
<dbReference type="Pfam" id="PF02784">
    <property type="entry name" value="Orn_Arg_deC_N"/>
    <property type="match status" value="1"/>
</dbReference>
<evidence type="ECO:0000256" key="7">
    <source>
        <dbReference type="ARBA" id="ARBA00049127"/>
    </source>
</evidence>
<dbReference type="PROSITE" id="PS00878">
    <property type="entry name" value="ODR_DC_2_1"/>
    <property type="match status" value="1"/>
</dbReference>
<proteinExistence type="inferred from homology"/>
<dbReference type="SUPFAM" id="SSF50621">
    <property type="entry name" value="Alanine racemase C-terminal domain-like"/>
    <property type="match status" value="1"/>
</dbReference>
<feature type="domain" description="Orn/DAP/Arg decarboxylase 2 N-terminal" evidence="9">
    <location>
        <begin position="31"/>
        <end position="261"/>
    </location>
</feature>
<organism evidence="10 11">
    <name type="scientific">Alkalicaulis satelles</name>
    <dbReference type="NCBI Taxonomy" id="2609175"/>
    <lineage>
        <taxon>Bacteria</taxon>
        <taxon>Pseudomonadati</taxon>
        <taxon>Pseudomonadota</taxon>
        <taxon>Alphaproteobacteria</taxon>
        <taxon>Maricaulales</taxon>
        <taxon>Maricaulaceae</taxon>
        <taxon>Alkalicaulis</taxon>
    </lineage>
</organism>
<dbReference type="PRINTS" id="PR01179">
    <property type="entry name" value="ODADCRBXLASE"/>
</dbReference>
<evidence type="ECO:0000256" key="5">
    <source>
        <dbReference type="ARBA" id="ARBA00034115"/>
    </source>
</evidence>
<dbReference type="RefSeq" id="WP_150022474.1">
    <property type="nucleotide sequence ID" value="NZ_VWOJ01000001.1"/>
</dbReference>
<evidence type="ECO:0000256" key="8">
    <source>
        <dbReference type="PIRSR" id="PIRSR600183-50"/>
    </source>
</evidence>
<dbReference type="GO" id="GO:0004586">
    <property type="term" value="F:ornithine decarboxylase activity"/>
    <property type="evidence" value="ECO:0007669"/>
    <property type="project" value="UniProtKB-EC"/>
</dbReference>
<dbReference type="InterPro" id="IPR022644">
    <property type="entry name" value="De-COase2_N"/>
</dbReference>
<comment type="similarity">
    <text evidence="2">Belongs to the Orn/Lys/Arg decarboxylase class-II family.</text>
</comment>
<dbReference type="InterPro" id="IPR022653">
    <property type="entry name" value="De-COase2_pyr-phos_BS"/>
</dbReference>
<protein>
    <recommendedName>
        <fullName evidence="6">ornithine decarboxylase</fullName>
        <ecNumber evidence="6">4.1.1.17</ecNumber>
    </recommendedName>
</protein>
<evidence type="ECO:0000256" key="1">
    <source>
        <dbReference type="ARBA" id="ARBA00001933"/>
    </source>
</evidence>
<keyword evidence="3 8" id="KW-0663">Pyridoxal phosphate</keyword>
<evidence type="ECO:0000313" key="11">
    <source>
        <dbReference type="Proteomes" id="UP000325122"/>
    </source>
</evidence>
<accession>A0A5M6ZKR5</accession>
<reference evidence="10 11" key="1">
    <citation type="submission" date="2019-09" db="EMBL/GenBank/DDBJ databases">
        <authorList>
            <person name="Kevbrin V."/>
            <person name="Grouzdev D.S."/>
        </authorList>
    </citation>
    <scope>NUCLEOTIDE SEQUENCE [LARGE SCALE GENOMIC DNA]</scope>
    <source>
        <strain evidence="10 11">G-192</strain>
    </source>
</reference>
<comment type="pathway">
    <text evidence="5">Amine and polyamine biosynthesis; putrescine biosynthesis via L-ornithine pathway; putrescine from L-ornithine: step 1/1.</text>
</comment>
<dbReference type="EMBL" id="VWOJ01000001">
    <property type="protein sequence ID" value="KAA5805442.1"/>
    <property type="molecule type" value="Genomic_DNA"/>
</dbReference>
<dbReference type="AlphaFoldDB" id="A0A5M6ZKR5"/>
<gene>
    <name evidence="10" type="ORF">F1654_05550</name>
</gene>
<dbReference type="Proteomes" id="UP000325122">
    <property type="component" value="Unassembled WGS sequence"/>
</dbReference>
<dbReference type="Gene3D" id="2.40.37.10">
    <property type="entry name" value="Lyase, Ornithine Decarboxylase, Chain A, domain 1"/>
    <property type="match status" value="1"/>
</dbReference>
<dbReference type="GO" id="GO:0033387">
    <property type="term" value="P:putrescine biosynthetic process from arginine, via ornithine"/>
    <property type="evidence" value="ECO:0007669"/>
    <property type="project" value="TreeGrafter"/>
</dbReference>
<keyword evidence="4" id="KW-0456">Lyase</keyword>
<evidence type="ECO:0000259" key="9">
    <source>
        <dbReference type="Pfam" id="PF02784"/>
    </source>
</evidence>
<dbReference type="PANTHER" id="PTHR11482">
    <property type="entry name" value="ARGININE/DIAMINOPIMELATE/ORNITHINE DECARBOXYLASE"/>
    <property type="match status" value="1"/>
</dbReference>
<comment type="catalytic activity">
    <reaction evidence="7">
        <text>L-ornithine + H(+) = putrescine + CO2</text>
        <dbReference type="Rhea" id="RHEA:22964"/>
        <dbReference type="ChEBI" id="CHEBI:15378"/>
        <dbReference type="ChEBI" id="CHEBI:16526"/>
        <dbReference type="ChEBI" id="CHEBI:46911"/>
        <dbReference type="ChEBI" id="CHEBI:326268"/>
        <dbReference type="EC" id="4.1.1.17"/>
    </reaction>
</comment>
<dbReference type="PRINTS" id="PR01182">
    <property type="entry name" value="ORNDCRBXLASE"/>
</dbReference>
<evidence type="ECO:0000256" key="3">
    <source>
        <dbReference type="ARBA" id="ARBA00022898"/>
    </source>
</evidence>
<dbReference type="PROSITE" id="PS00879">
    <property type="entry name" value="ODR_DC_2_2"/>
    <property type="match status" value="1"/>
</dbReference>
<dbReference type="CDD" id="cd00622">
    <property type="entry name" value="PLPDE_III_ODC"/>
    <property type="match status" value="1"/>
</dbReference>
<dbReference type="EC" id="4.1.1.17" evidence="6"/>
<dbReference type="Gene3D" id="3.20.20.10">
    <property type="entry name" value="Alanine racemase"/>
    <property type="match status" value="1"/>
</dbReference>
<dbReference type="PANTHER" id="PTHR11482:SF6">
    <property type="entry name" value="ORNITHINE DECARBOXYLASE 1-RELATED"/>
    <property type="match status" value="1"/>
</dbReference>
<dbReference type="SUPFAM" id="SSF51419">
    <property type="entry name" value="PLP-binding barrel"/>
    <property type="match status" value="1"/>
</dbReference>
<keyword evidence="11" id="KW-1185">Reference proteome</keyword>
<feature type="modified residue" description="N6-(pyridoxal phosphate)lysine" evidence="8">
    <location>
        <position position="48"/>
    </location>
</feature>
<name>A0A5M6ZKR5_9PROT</name>
<evidence type="ECO:0000313" key="10">
    <source>
        <dbReference type="EMBL" id="KAA5805442.1"/>
    </source>
</evidence>
<dbReference type="InterPro" id="IPR009006">
    <property type="entry name" value="Ala_racemase/Decarboxylase_C"/>
</dbReference>
<dbReference type="FunFam" id="3.20.20.10:FF:000008">
    <property type="entry name" value="Ornithine decarboxylase"/>
    <property type="match status" value="1"/>
</dbReference>